<sequence>MNTLGPTSVLKNVADAHASLCRFGLKIPESGISLQMASSALLEFTTLAPSLTVLQIEILCAIVCVFDHTIEIQPQGPQTLLGDQLLRLDDIIKQQETQAIILTNLTSEIKDSIDMSTENLDRIVEKVNTTIQDTSAQSEPSRPTYAATTKINIPRIHAGVLAKSEAANQLVIIKSSSPSTQELSEKELIAKANMVISLLKDSGTETPDDILFLSARKLRSGAISFELDSAESANWLKGYSRRQEFLSNFDVNAFFIDKTYHLVAEFVPISLTTTEILTL</sequence>
<proteinExistence type="predicted"/>
<dbReference type="OrthoDB" id="2654126at2759"/>
<accession>A0A0D0CZA5</accession>
<reference evidence="2" key="2">
    <citation type="submission" date="2015-01" db="EMBL/GenBank/DDBJ databases">
        <title>Evolutionary Origins and Diversification of the Mycorrhizal Mutualists.</title>
        <authorList>
            <consortium name="DOE Joint Genome Institute"/>
            <consortium name="Mycorrhizal Genomics Consortium"/>
            <person name="Kohler A."/>
            <person name="Kuo A."/>
            <person name="Nagy L.G."/>
            <person name="Floudas D."/>
            <person name="Copeland A."/>
            <person name="Barry K.W."/>
            <person name="Cichocki N."/>
            <person name="Veneault-Fourrey C."/>
            <person name="LaButti K."/>
            <person name="Lindquist E.A."/>
            <person name="Lipzen A."/>
            <person name="Lundell T."/>
            <person name="Morin E."/>
            <person name="Murat C."/>
            <person name="Riley R."/>
            <person name="Ohm R."/>
            <person name="Sun H."/>
            <person name="Tunlid A."/>
            <person name="Henrissat B."/>
            <person name="Grigoriev I.V."/>
            <person name="Hibbett D.S."/>
            <person name="Martin F."/>
        </authorList>
    </citation>
    <scope>NUCLEOTIDE SEQUENCE [LARGE SCALE GENOMIC DNA]</scope>
    <source>
        <strain evidence="2">Ve08.2h10</strain>
    </source>
</reference>
<keyword evidence="2" id="KW-1185">Reference proteome</keyword>
<dbReference type="EMBL" id="KN827395">
    <property type="protein sequence ID" value="KIK76606.1"/>
    <property type="molecule type" value="Genomic_DNA"/>
</dbReference>
<dbReference type="AlphaFoldDB" id="A0A0D0CZA5"/>
<dbReference type="Proteomes" id="UP000054538">
    <property type="component" value="Unassembled WGS sequence"/>
</dbReference>
<gene>
    <name evidence="1" type="ORF">PAXRUDRAFT_18080</name>
</gene>
<reference evidence="1 2" key="1">
    <citation type="submission" date="2014-04" db="EMBL/GenBank/DDBJ databases">
        <authorList>
            <consortium name="DOE Joint Genome Institute"/>
            <person name="Kuo A."/>
            <person name="Kohler A."/>
            <person name="Jargeat P."/>
            <person name="Nagy L.G."/>
            <person name="Floudas D."/>
            <person name="Copeland A."/>
            <person name="Barry K.W."/>
            <person name="Cichocki N."/>
            <person name="Veneault-Fourrey C."/>
            <person name="LaButti K."/>
            <person name="Lindquist E.A."/>
            <person name="Lipzen A."/>
            <person name="Lundell T."/>
            <person name="Morin E."/>
            <person name="Murat C."/>
            <person name="Sun H."/>
            <person name="Tunlid A."/>
            <person name="Henrissat B."/>
            <person name="Grigoriev I.V."/>
            <person name="Hibbett D.S."/>
            <person name="Martin F."/>
            <person name="Nordberg H.P."/>
            <person name="Cantor M.N."/>
            <person name="Hua S.X."/>
        </authorList>
    </citation>
    <scope>NUCLEOTIDE SEQUENCE [LARGE SCALE GENOMIC DNA]</scope>
    <source>
        <strain evidence="1 2">Ve08.2h10</strain>
    </source>
</reference>
<dbReference type="InParanoid" id="A0A0D0CZA5"/>
<name>A0A0D0CZA5_9AGAM</name>
<protein>
    <submittedName>
        <fullName evidence="1">Uncharacterized protein</fullName>
    </submittedName>
</protein>
<dbReference type="HOGENOM" id="CLU_997837_0_0_1"/>
<evidence type="ECO:0000313" key="2">
    <source>
        <dbReference type="Proteomes" id="UP000054538"/>
    </source>
</evidence>
<evidence type="ECO:0000313" key="1">
    <source>
        <dbReference type="EMBL" id="KIK76606.1"/>
    </source>
</evidence>
<organism evidence="1 2">
    <name type="scientific">Paxillus rubicundulus Ve08.2h10</name>
    <dbReference type="NCBI Taxonomy" id="930991"/>
    <lineage>
        <taxon>Eukaryota</taxon>
        <taxon>Fungi</taxon>
        <taxon>Dikarya</taxon>
        <taxon>Basidiomycota</taxon>
        <taxon>Agaricomycotina</taxon>
        <taxon>Agaricomycetes</taxon>
        <taxon>Agaricomycetidae</taxon>
        <taxon>Boletales</taxon>
        <taxon>Paxilineae</taxon>
        <taxon>Paxillaceae</taxon>
        <taxon>Paxillus</taxon>
    </lineage>
</organism>